<evidence type="ECO:0000259" key="1">
    <source>
        <dbReference type="Pfam" id="PF00391"/>
    </source>
</evidence>
<dbReference type="EMBL" id="CP003931">
    <property type="protein sequence ID" value="AGB39811.1"/>
    <property type="molecule type" value="Genomic_DNA"/>
</dbReference>
<keyword evidence="3" id="KW-0418">Kinase</keyword>
<feature type="domain" description="PEP-utilising enzyme mobile" evidence="1">
    <location>
        <begin position="821"/>
        <end position="890"/>
    </location>
</feature>
<dbReference type="OrthoDB" id="23397at2157"/>
<dbReference type="PANTHER" id="PTHR43615:SF1">
    <property type="entry name" value="PPDK_N DOMAIN-CONTAINING PROTEIN"/>
    <property type="match status" value="1"/>
</dbReference>
<name>L0K482_9EURY</name>
<proteinExistence type="predicted"/>
<dbReference type="AlphaFoldDB" id="L0K482"/>
<evidence type="ECO:0000313" key="4">
    <source>
        <dbReference type="Proteomes" id="UP000010878"/>
    </source>
</evidence>
<dbReference type="Pfam" id="PF01326">
    <property type="entry name" value="PPDK_N"/>
    <property type="match status" value="1"/>
</dbReference>
<sequence length="897" mass="98163">MAILERAPAVLSLSDPQATNTELSGGKGANLAKLVSAGLPVPDGFCVTTAVYEELAEDKEMSAMIDDLEATNPIDTERLRERATELRDTIRAKELPEDVQESIEVQLESGVSYVARSSATAEDLPTASFAGQHSTVLDVNSLADVTDAVLECMASLFTDRAVSYRARNEIAHEEVSMCVVVQEMIDADASGVLFTADPLTGKRTVASIDASTGLGEAVVSGTVTAENVRVDRESGDILEYRAGVSGDDGSDPVGANEPVIDIENGGVPDAKDDRVLTDEQVTTLVAYGEGIERSFDSPQDIEWSIADGQFWMLQTRPITTLSPLPEPRPDDDALHVYYSWNHRQGMTEVMPPLVVDYWSRTMDGLFDRVGSDPETGLSSATACGMVYIDVTSLLQSDRLAPILLEGLNDFDRQAIAPLEAVREQRGDELAQSSVLRGTSLTQTASTIGKLAPVVGQTLGSILQGLVSSSYEQAPRRARQWADATAEEMIREIRTGDSEAARLRIALEKNDEFSWEAMEVALKLWNVYFYRAALRRLCPDADDEFEALERGLRENVTTAMMIELGDVTDIARDNPQVEGALKEGCSLDEIREVAGGEEFTAALENFLDAYGFRAPAEIEFSRPRYHEDPSQLLGTVRAKLETGEPGDHRTHVERLETEAERAITRLERQAGGERFGSIRRRLVRPFALRYRSYLSMREVTKYALSQLLDETRRQVLAAGEKLERESRLEDVNDVWLYDFDELLSELSNPDTPIDIDIDARRAEQFHNQQLRAPRLITSDGEIPRGDIGSDVDTDGLAGIPTASGVAEGQARVIEEPSDASLETEEILVAPHTDPGWTPLFLNAAGLVTNNGGKMTHGSIVAREYGIPSVVVAGATEQIETGQRIRVDGNRGVVELLKD</sequence>
<dbReference type="Gene3D" id="3.30.470.20">
    <property type="entry name" value="ATP-grasp fold, B domain"/>
    <property type="match status" value="1"/>
</dbReference>
<dbReference type="InterPro" id="IPR013815">
    <property type="entry name" value="ATP_grasp_subdomain_1"/>
</dbReference>
<accession>L0K482</accession>
<dbReference type="InterPro" id="IPR036637">
    <property type="entry name" value="Phosphohistidine_dom_sf"/>
</dbReference>
<dbReference type="GO" id="GO:0016301">
    <property type="term" value="F:kinase activity"/>
    <property type="evidence" value="ECO:0007669"/>
    <property type="project" value="UniProtKB-KW"/>
</dbReference>
<dbReference type="GO" id="GO:0005524">
    <property type="term" value="F:ATP binding"/>
    <property type="evidence" value="ECO:0007669"/>
    <property type="project" value="InterPro"/>
</dbReference>
<reference evidence="3 4" key="1">
    <citation type="submission" date="2012-11" db="EMBL/GenBank/DDBJ databases">
        <title>FINISHED of Natronococcus occultus SP4, DSM 3396.</title>
        <authorList>
            <consortium name="DOE Joint Genome Institute"/>
            <person name="Eisen J."/>
            <person name="Huntemann M."/>
            <person name="Wei C.-L."/>
            <person name="Han J."/>
            <person name="Detter J.C."/>
            <person name="Han C."/>
            <person name="Tapia R."/>
            <person name="Chen A."/>
            <person name="Kyrpides N."/>
            <person name="Mavromatis K."/>
            <person name="Markowitz V."/>
            <person name="Szeto E."/>
            <person name="Ivanova N."/>
            <person name="Mikhailova N."/>
            <person name="Ovchinnikova G."/>
            <person name="Pagani I."/>
            <person name="Pati A."/>
            <person name="Goodwin L."/>
            <person name="Nordberg H.P."/>
            <person name="Cantor M.N."/>
            <person name="Hua S.X."/>
            <person name="Woyke T."/>
            <person name="Eisen J."/>
            <person name="Klenk H.-P."/>
            <person name="Klenk H.-P."/>
        </authorList>
    </citation>
    <scope>NUCLEOTIDE SEQUENCE [LARGE SCALE GENOMIC DNA]</scope>
    <source>
        <strain evidence="3 4">SP4</strain>
        <plasmid evidence="4">Plasmid 2</plasmid>
    </source>
</reference>
<dbReference type="Gene3D" id="3.30.1490.20">
    <property type="entry name" value="ATP-grasp fold, A domain"/>
    <property type="match status" value="1"/>
</dbReference>
<dbReference type="SUPFAM" id="SSF56059">
    <property type="entry name" value="Glutathione synthetase ATP-binding domain-like"/>
    <property type="match status" value="1"/>
</dbReference>
<dbReference type="Pfam" id="PF00391">
    <property type="entry name" value="PEP-utilizers"/>
    <property type="match status" value="1"/>
</dbReference>
<geneLocation type="plasmid" evidence="3">
    <name>2</name>
</geneLocation>
<evidence type="ECO:0000259" key="2">
    <source>
        <dbReference type="Pfam" id="PF01326"/>
    </source>
</evidence>
<organism evidence="3 4">
    <name type="scientific">Natronococcus occultus SP4</name>
    <dbReference type="NCBI Taxonomy" id="694430"/>
    <lineage>
        <taxon>Archaea</taxon>
        <taxon>Methanobacteriati</taxon>
        <taxon>Methanobacteriota</taxon>
        <taxon>Stenosarchaea group</taxon>
        <taxon>Halobacteria</taxon>
        <taxon>Halobacteriales</taxon>
        <taxon>Natrialbaceae</taxon>
        <taxon>Natronococcus</taxon>
    </lineage>
</organism>
<dbReference type="InterPro" id="IPR051549">
    <property type="entry name" value="PEP_Utilizing_Enz"/>
</dbReference>
<protein>
    <submittedName>
        <fullName evidence="3">Phosphoenolpyruvate synthase/pyruvate phosphate dikinase</fullName>
    </submittedName>
</protein>
<dbReference type="PANTHER" id="PTHR43615">
    <property type="entry name" value="PHOSPHOENOLPYRUVATE SYNTHASE-RELATED"/>
    <property type="match status" value="1"/>
</dbReference>
<dbReference type="HOGENOM" id="CLU_005950_0_0_2"/>
<dbReference type="Gene3D" id="3.50.30.10">
    <property type="entry name" value="Phosphohistidine domain"/>
    <property type="match status" value="1"/>
</dbReference>
<keyword evidence="4" id="KW-1185">Reference proteome</keyword>
<dbReference type="KEGG" id="nou:Natoc_4099"/>
<keyword evidence="3" id="KW-0614">Plasmid</keyword>
<dbReference type="InterPro" id="IPR008279">
    <property type="entry name" value="PEP-util_enz_mobile_dom"/>
</dbReference>
<dbReference type="Proteomes" id="UP000010878">
    <property type="component" value="Plasmid 2"/>
</dbReference>
<dbReference type="InterPro" id="IPR002192">
    <property type="entry name" value="PPDK_AMP/ATP-bd"/>
</dbReference>
<gene>
    <name evidence="3" type="ORF">Natoc_4099</name>
</gene>
<evidence type="ECO:0000313" key="3">
    <source>
        <dbReference type="EMBL" id="AGB39811.1"/>
    </source>
</evidence>
<keyword evidence="3" id="KW-0670">Pyruvate</keyword>
<dbReference type="SUPFAM" id="SSF52009">
    <property type="entry name" value="Phosphohistidine domain"/>
    <property type="match status" value="1"/>
</dbReference>
<keyword evidence="3" id="KW-0808">Transferase</keyword>
<feature type="domain" description="Pyruvate phosphate dikinase AMP/ATP-binding" evidence="2">
    <location>
        <begin position="23"/>
        <end position="323"/>
    </location>
</feature>